<sequence>MRALFLLPALFLAACAPAATGPEDLQGPLAEGERWTITGFDQNNDPMNGEVVVPKTPATTAWTAIGPTAAAGR</sequence>
<feature type="signal peptide" evidence="1">
    <location>
        <begin position="1"/>
        <end position="18"/>
    </location>
</feature>
<name>A0ABW1ZMW6_9DEIO</name>
<dbReference type="Proteomes" id="UP001596317">
    <property type="component" value="Unassembled WGS sequence"/>
</dbReference>
<evidence type="ECO:0000256" key="1">
    <source>
        <dbReference type="SAM" id="SignalP"/>
    </source>
</evidence>
<dbReference type="EMBL" id="JBHSWB010000001">
    <property type="protein sequence ID" value="MFC6661054.1"/>
    <property type="molecule type" value="Genomic_DNA"/>
</dbReference>
<keyword evidence="3" id="KW-1185">Reference proteome</keyword>
<gene>
    <name evidence="2" type="ORF">ACFP90_12415</name>
</gene>
<accession>A0ABW1ZMW6</accession>
<keyword evidence="1" id="KW-0732">Signal</keyword>
<feature type="chain" id="PRO_5046557598" evidence="1">
    <location>
        <begin position="19"/>
        <end position="73"/>
    </location>
</feature>
<comment type="caution">
    <text evidence="2">The sequence shown here is derived from an EMBL/GenBank/DDBJ whole genome shotgun (WGS) entry which is preliminary data.</text>
</comment>
<evidence type="ECO:0000313" key="3">
    <source>
        <dbReference type="Proteomes" id="UP001596317"/>
    </source>
</evidence>
<protein>
    <submittedName>
        <fullName evidence="2">Uncharacterized protein</fullName>
    </submittedName>
</protein>
<dbReference type="PROSITE" id="PS51257">
    <property type="entry name" value="PROKAR_LIPOPROTEIN"/>
    <property type="match status" value="1"/>
</dbReference>
<evidence type="ECO:0000313" key="2">
    <source>
        <dbReference type="EMBL" id="MFC6661054.1"/>
    </source>
</evidence>
<reference evidence="3" key="1">
    <citation type="journal article" date="2019" name="Int. J. Syst. Evol. Microbiol.">
        <title>The Global Catalogue of Microorganisms (GCM) 10K type strain sequencing project: providing services to taxonomists for standard genome sequencing and annotation.</title>
        <authorList>
            <consortium name="The Broad Institute Genomics Platform"/>
            <consortium name="The Broad Institute Genome Sequencing Center for Infectious Disease"/>
            <person name="Wu L."/>
            <person name="Ma J."/>
        </authorList>
    </citation>
    <scope>NUCLEOTIDE SEQUENCE [LARGE SCALE GENOMIC DNA]</scope>
    <source>
        <strain evidence="3">CCUG 63830</strain>
    </source>
</reference>
<dbReference type="RefSeq" id="WP_380056376.1">
    <property type="nucleotide sequence ID" value="NZ_JBHSWB010000001.1"/>
</dbReference>
<proteinExistence type="predicted"/>
<organism evidence="2 3">
    <name type="scientific">Deinococcus multiflagellatus</name>
    <dbReference type="NCBI Taxonomy" id="1656887"/>
    <lineage>
        <taxon>Bacteria</taxon>
        <taxon>Thermotogati</taxon>
        <taxon>Deinococcota</taxon>
        <taxon>Deinococci</taxon>
        <taxon>Deinococcales</taxon>
        <taxon>Deinococcaceae</taxon>
        <taxon>Deinococcus</taxon>
    </lineage>
</organism>